<comment type="caution">
    <text evidence="1">The sequence shown here is derived from an EMBL/GenBank/DDBJ whole genome shotgun (WGS) entry which is preliminary data.</text>
</comment>
<evidence type="ECO:0000313" key="2">
    <source>
        <dbReference type="Proteomes" id="UP000178636"/>
    </source>
</evidence>
<dbReference type="Proteomes" id="UP000178636">
    <property type="component" value="Unassembled WGS sequence"/>
</dbReference>
<gene>
    <name evidence="1" type="ORF">A3C93_06640</name>
</gene>
<evidence type="ECO:0000313" key="1">
    <source>
        <dbReference type="EMBL" id="OGZ11177.1"/>
    </source>
</evidence>
<dbReference type="AlphaFoldDB" id="A0A1G2DC20"/>
<dbReference type="EMBL" id="MHLO01000037">
    <property type="protein sequence ID" value="OGZ11177.1"/>
    <property type="molecule type" value="Genomic_DNA"/>
</dbReference>
<protein>
    <submittedName>
        <fullName evidence="1">Uncharacterized protein</fullName>
    </submittedName>
</protein>
<reference evidence="1 2" key="1">
    <citation type="journal article" date="2016" name="Nat. Commun.">
        <title>Thousands of microbial genomes shed light on interconnected biogeochemical processes in an aquifer system.</title>
        <authorList>
            <person name="Anantharaman K."/>
            <person name="Brown C.T."/>
            <person name="Hug L.A."/>
            <person name="Sharon I."/>
            <person name="Castelle C.J."/>
            <person name="Probst A.J."/>
            <person name="Thomas B.C."/>
            <person name="Singh A."/>
            <person name="Wilkins M.J."/>
            <person name="Karaoz U."/>
            <person name="Brodie E.L."/>
            <person name="Williams K.H."/>
            <person name="Hubbard S.S."/>
            <person name="Banfield J.F."/>
        </authorList>
    </citation>
    <scope>NUCLEOTIDE SEQUENCE [LARGE SCALE GENOMIC DNA]</scope>
</reference>
<name>A0A1G2DC20_9BACT</name>
<organism evidence="1 2">
    <name type="scientific">Candidatus Lloydbacteria bacterium RIFCSPHIGHO2_02_FULL_54_17</name>
    <dbReference type="NCBI Taxonomy" id="1798664"/>
    <lineage>
        <taxon>Bacteria</taxon>
        <taxon>Candidatus Lloydiibacteriota</taxon>
    </lineage>
</organism>
<sequence length="131" mass="14774">MMTKQKSKWKGFEHPSYRIVDIGRTASFLIPITKIHLPSKEKGKTIEASLHKFLRSTFGGFHVNSTPSTGVWVNAKKQVVFDNCMVYSVSFPGKKRIPLLLVFLADLARQMNEECLLISAGQYDGLLYPTP</sequence>
<accession>A0A1G2DC20</accession>
<proteinExistence type="predicted"/>